<proteinExistence type="predicted"/>
<protein>
    <submittedName>
        <fullName evidence="1">Uncharacterized protein</fullName>
    </submittedName>
</protein>
<gene>
    <name evidence="1" type="ORF">B0I32_1313</name>
</gene>
<sequence length="180" mass="18850">MTPRTKVTINKQGIARMAREIQKEFDKHPITVAINVDEPDLPTGFAVQGHTTINYGPVIHGSADSAQLAWNNSGTVNQAQNFGEQQIAPGFELLAQALISTREGLTGLGLADEDLADAQTAADDALAEVTQSEPDRGKLRRAVAALKGLLAPIATGLTAGASEGAQGFARTAIEQLGSHI</sequence>
<reference evidence="1 2" key="1">
    <citation type="submission" date="2018-03" db="EMBL/GenBank/DDBJ databases">
        <title>Genomic Encyclopedia of Type Strains, Phase III (KMG-III): the genomes of soil and plant-associated and newly described type strains.</title>
        <authorList>
            <person name="Whitman W."/>
        </authorList>
    </citation>
    <scope>NUCLEOTIDE SEQUENCE [LARGE SCALE GENOMIC DNA]</scope>
    <source>
        <strain evidence="1 2">CGMCC 4.7104</strain>
    </source>
</reference>
<evidence type="ECO:0000313" key="1">
    <source>
        <dbReference type="EMBL" id="PRX52606.1"/>
    </source>
</evidence>
<organism evidence="1 2">
    <name type="scientific">Nonomuraea fuscirosea</name>
    <dbReference type="NCBI Taxonomy" id="1291556"/>
    <lineage>
        <taxon>Bacteria</taxon>
        <taxon>Bacillati</taxon>
        <taxon>Actinomycetota</taxon>
        <taxon>Actinomycetes</taxon>
        <taxon>Streptosporangiales</taxon>
        <taxon>Streptosporangiaceae</taxon>
        <taxon>Nonomuraea</taxon>
    </lineage>
</organism>
<dbReference type="AlphaFoldDB" id="A0A2T0M598"/>
<keyword evidence="2" id="KW-1185">Reference proteome</keyword>
<accession>A0A2T0M598</accession>
<dbReference type="Proteomes" id="UP000238312">
    <property type="component" value="Unassembled WGS sequence"/>
</dbReference>
<evidence type="ECO:0000313" key="2">
    <source>
        <dbReference type="Proteomes" id="UP000238312"/>
    </source>
</evidence>
<comment type="caution">
    <text evidence="1">The sequence shown here is derived from an EMBL/GenBank/DDBJ whole genome shotgun (WGS) entry which is preliminary data.</text>
</comment>
<name>A0A2T0M598_9ACTN</name>
<dbReference type="EMBL" id="PVNG01000031">
    <property type="protein sequence ID" value="PRX52606.1"/>
    <property type="molecule type" value="Genomic_DNA"/>
</dbReference>